<accession>A0A3G1L0C5</accession>
<evidence type="ECO:0000313" key="7">
    <source>
        <dbReference type="Proteomes" id="UP000323521"/>
    </source>
</evidence>
<keyword evidence="1 2" id="KW-0732">Signal</keyword>
<reference evidence="6 7" key="1">
    <citation type="submission" date="2016-10" db="EMBL/GenBank/DDBJ databases">
        <title>Complete Genome Sequence of Peptococcaceae strain DCMF.</title>
        <authorList>
            <person name="Edwards R.J."/>
            <person name="Holland S.I."/>
            <person name="Deshpande N.P."/>
            <person name="Wong Y.K."/>
            <person name="Ertan H."/>
            <person name="Manefield M."/>
            <person name="Russell T.L."/>
            <person name="Lee M.J."/>
        </authorList>
    </citation>
    <scope>NUCLEOTIDE SEQUENCE [LARGE SCALE GENOMIC DNA]</scope>
    <source>
        <strain evidence="6 7">DCMF</strain>
    </source>
</reference>
<dbReference type="CDD" id="cd04486">
    <property type="entry name" value="YhcR_OBF_like"/>
    <property type="match status" value="1"/>
</dbReference>
<dbReference type="InterPro" id="IPR015914">
    <property type="entry name" value="PAPs_N"/>
</dbReference>
<evidence type="ECO:0000259" key="4">
    <source>
        <dbReference type="Pfam" id="PF02872"/>
    </source>
</evidence>
<name>A0A3G1L0C5_FORW1</name>
<dbReference type="Pfam" id="PF00149">
    <property type="entry name" value="Metallophos"/>
    <property type="match status" value="2"/>
</dbReference>
<dbReference type="Pfam" id="PF02872">
    <property type="entry name" value="5_nucleotid_C"/>
    <property type="match status" value="1"/>
</dbReference>
<dbReference type="GO" id="GO:0009166">
    <property type="term" value="P:nucleotide catabolic process"/>
    <property type="evidence" value="ECO:0007669"/>
    <property type="project" value="InterPro"/>
</dbReference>
<dbReference type="SUPFAM" id="SSF56300">
    <property type="entry name" value="Metallo-dependent phosphatases"/>
    <property type="match status" value="2"/>
</dbReference>
<dbReference type="InterPro" id="IPR006179">
    <property type="entry name" value="5_nucleotidase/apyrase"/>
</dbReference>
<dbReference type="InterPro" id="IPR008334">
    <property type="entry name" value="5'-Nucleotdase_C"/>
</dbReference>
<keyword evidence="7" id="KW-1185">Reference proteome</keyword>
<sequence length="1819" mass="194524">MKFQKKFLSIVLLICLLLSNIVIPGNAFAANNNDNGDEQGSALTVSGEVYDITFSPGRDATELCFTWYSDINAQNSVVQVAPKADMTGDDFPVDEATTFTGTVSAAVTGLFSNKVTVTDLEESTEYVYRVGDGDDENWSPVYSFTTQETDAFSFLAVGDPQIGAGASVSSDTYGWKDTMSKAFDRFPDVSFLVSLGDQVENNNNESQYTGFFSPPELRSLPLATILGNHDNGAANYGYHFNNPHSSPYGITNPGSSDYYFTYGNTLFMVLNSNNSSGATHAAFIEQTVEANSDAVWKVVMFHHDIYGSADHSTESSILNLRAALFPVFDQYDIDLVLNGHDHSFTRTYQMYQDQPLPGQNVLGTLYMTLNSASGSKYYDLKATPETYAAVREQIKVPTFSHISVTDESFTISTYRTDTMAMIDTYTMNKQAQPALDLAQVTVTPSGTALDATHPSITLSVAATDSQETAVDLSDAYVLYKTDDSDLLSIEANGTVTVKNAPAMNKTAKVWAEVYNGSSFVKSNEVDIQVTVPYGLAEVTLTADSSTLPADSTTGIQLSLTGKDTEGADMDLSSATVAYQTDKDDILAISADGTVTVQNIPERNVIVKITAQVTVGSKTVTSNALSLTVITGAGTEITVPVQTALDDTEERADGSLDFDSSDLEITWEKPGDAGSQRIGIRFAGLAIPEGATITDVYIQFSVDEPEKSVNPFNVNIYAEDVANSSAIENVNGAISAKYANKTTDSVTWAIYGTDDDSKWATEHAAGPAQQTPNLASLVQEIVDKNDWNSGNAITFLLSGTGNRTAESFEGSSSDSQKPTLHVTYSTADAGFPISEARDLDAGETTTVTGIVTCVNPTTDGSYFIQDDTAGICVYNTSLSPAPQVGERIQVTGTLNPYHGLLEITPASSSDVIILSSDNPIPEPRVVTLAQYPNYESQLVKIENATLGTINTGGSTTVTDASGSSVIYRIPQLTGISAGDQVDIVAIAAVYNSPQLIVPSAAHIVKSAGTIQDARDLGAGQTAEVTGIVTYTDGRNFYIQDNTAGLNIYVPSGLSAVPQQGDLIRASGPLSLFHGLLEMSPAAADLTILNSNNTLPAPQVVTIDQLETQLQDYESQRVKIENVTLGATADNNTPLTDAAGNTINIYKMPSLTGINVGDTVNVIGVASIYNNPQLLVQNAADITKALSANDKVFDIVEITDLHGNIGDTSGNQVAAVLAENIKNHVYANNPDRTLILSGGDNYQGTAISNLQYGEPVMEIFNYMGVAASGLGNHEFDWGLEKVTDIDHPVTAQYPIICANLFPKGNTTDPVFDPYRIFTLDGVRIAVVGGITETTPGIVLADYIKDYDVLSNVTYVNKYAEQARTVDGAQIVIALIHEGDNYNNGASGPIVDIAKNLVGVDAVLGGHTHNVVSTTVTTNAGESLPLEIGNYNGKGYIDLKLILHEDGSISFDNANSAYVAQDTTSTVYPYGYKAATPIVDQTVKQIIADTMVEEGPILNEVLGSAQISLDRTQSDSPYGESLVGNWATDITRSAGEAEFGFQNNGGLRCDIPAGQITMSTIYQFMPFDNTIVTCDMTGAQLKLLLEQAVGVDPSVPVAQQGGKGIQVSGLKFTYDPDQEFGNKVLSITKSDGTPVDMNDTTETYKVATNNFMAGGGDGFGAFLDATNVVDTYILIRDALADAVRAAGTTGITAQIEHRIQNSEYEKTVTIESLAVVDENRQPVTGHLEQGKQYYLTWTARKNSDGDALGLAILEVLDGSQPIFLNGVKTLKTYGDQDTEYSVLYQPTESGTFTIKGFYWTDWSDTASWQSLADPVESSINVD</sequence>
<evidence type="ECO:0000259" key="3">
    <source>
        <dbReference type="Pfam" id="PF00149"/>
    </source>
</evidence>
<dbReference type="GO" id="GO:0008768">
    <property type="term" value="F:UDP-sugar diphosphatase activity"/>
    <property type="evidence" value="ECO:0007669"/>
    <property type="project" value="TreeGrafter"/>
</dbReference>
<evidence type="ECO:0000256" key="2">
    <source>
        <dbReference type="SAM" id="SignalP"/>
    </source>
</evidence>
<dbReference type="EMBL" id="CP017634">
    <property type="protein sequence ID" value="ATW28223.1"/>
    <property type="molecule type" value="Genomic_DNA"/>
</dbReference>
<dbReference type="InterPro" id="IPR029052">
    <property type="entry name" value="Metallo-depent_PP-like"/>
</dbReference>
<feature type="domain" description="Calcineurin-like phosphoesterase" evidence="3">
    <location>
        <begin position="1193"/>
        <end position="1407"/>
    </location>
</feature>
<dbReference type="Gene3D" id="2.60.40.380">
    <property type="entry name" value="Purple acid phosphatase-like, N-terminal"/>
    <property type="match status" value="1"/>
</dbReference>
<dbReference type="GO" id="GO:0003993">
    <property type="term" value="F:acid phosphatase activity"/>
    <property type="evidence" value="ECO:0007669"/>
    <property type="project" value="InterPro"/>
</dbReference>
<dbReference type="Proteomes" id="UP000323521">
    <property type="component" value="Chromosome"/>
</dbReference>
<dbReference type="InterPro" id="IPR004843">
    <property type="entry name" value="Calcineurin-like_PHP"/>
</dbReference>
<dbReference type="InterPro" id="IPR008963">
    <property type="entry name" value="Purple_acid_Pase-like_N"/>
</dbReference>
<dbReference type="InterPro" id="IPR036907">
    <property type="entry name" value="5'-Nucleotdase_C_sf"/>
</dbReference>
<dbReference type="RefSeq" id="WP_214658979.1">
    <property type="nucleotide sequence ID" value="NZ_CP017634.1"/>
</dbReference>
<dbReference type="PANTHER" id="PTHR11575">
    <property type="entry name" value="5'-NUCLEOTIDASE-RELATED"/>
    <property type="match status" value="1"/>
</dbReference>
<dbReference type="PRINTS" id="PR01607">
    <property type="entry name" value="APYRASEFAMLY"/>
</dbReference>
<feature type="chain" id="PRO_5018231316" evidence="2">
    <location>
        <begin position="30"/>
        <end position="1819"/>
    </location>
</feature>
<evidence type="ECO:0000313" key="6">
    <source>
        <dbReference type="EMBL" id="ATW28223.1"/>
    </source>
</evidence>
<dbReference type="GO" id="GO:0008253">
    <property type="term" value="F:5'-nucleotidase activity"/>
    <property type="evidence" value="ECO:0007669"/>
    <property type="project" value="TreeGrafter"/>
</dbReference>
<feature type="signal peptide" evidence="2">
    <location>
        <begin position="1"/>
        <end position="29"/>
    </location>
</feature>
<dbReference type="PANTHER" id="PTHR11575:SF24">
    <property type="entry name" value="5'-NUCLEOTIDASE"/>
    <property type="match status" value="1"/>
</dbReference>
<dbReference type="KEGG" id="fwa:DCMF_28790"/>
<proteinExistence type="predicted"/>
<dbReference type="Gene3D" id="3.90.780.10">
    <property type="entry name" value="5'-Nucleotidase, C-terminal domain"/>
    <property type="match status" value="1"/>
</dbReference>
<evidence type="ECO:0000259" key="5">
    <source>
        <dbReference type="Pfam" id="PF16656"/>
    </source>
</evidence>
<feature type="domain" description="5'-Nucleotidase C-terminal" evidence="4">
    <location>
        <begin position="1507"/>
        <end position="1659"/>
    </location>
</feature>
<feature type="domain" description="Purple acid phosphatase N-terminal" evidence="5">
    <location>
        <begin position="52"/>
        <end position="146"/>
    </location>
</feature>
<organism evidence="6 7">
    <name type="scientific">Formimonas warabiya</name>
    <dbReference type="NCBI Taxonomy" id="1761012"/>
    <lineage>
        <taxon>Bacteria</taxon>
        <taxon>Bacillati</taxon>
        <taxon>Bacillota</taxon>
        <taxon>Clostridia</taxon>
        <taxon>Eubacteriales</taxon>
        <taxon>Peptococcaceae</taxon>
        <taxon>Candidatus Formimonas</taxon>
    </lineage>
</organism>
<feature type="domain" description="Calcineurin-like phosphoesterase" evidence="3">
    <location>
        <begin position="154"/>
        <end position="343"/>
    </location>
</feature>
<dbReference type="Pfam" id="PF16656">
    <property type="entry name" value="Pur_ac_phosph_N"/>
    <property type="match status" value="1"/>
</dbReference>
<dbReference type="Gene3D" id="3.60.21.10">
    <property type="match status" value="2"/>
</dbReference>
<dbReference type="SUPFAM" id="SSF55816">
    <property type="entry name" value="5'-nucleotidase (syn. UDP-sugar hydrolase), C-terminal domain"/>
    <property type="match status" value="1"/>
</dbReference>
<gene>
    <name evidence="6" type="ORF">DCMF_28790</name>
</gene>
<dbReference type="SUPFAM" id="SSF49363">
    <property type="entry name" value="Purple acid phosphatase, N-terminal domain"/>
    <property type="match status" value="1"/>
</dbReference>
<dbReference type="GO" id="GO:0046872">
    <property type="term" value="F:metal ion binding"/>
    <property type="evidence" value="ECO:0007669"/>
    <property type="project" value="InterPro"/>
</dbReference>
<evidence type="ECO:0000256" key="1">
    <source>
        <dbReference type="ARBA" id="ARBA00022729"/>
    </source>
</evidence>
<dbReference type="GO" id="GO:0030288">
    <property type="term" value="C:outer membrane-bounded periplasmic space"/>
    <property type="evidence" value="ECO:0007669"/>
    <property type="project" value="TreeGrafter"/>
</dbReference>
<protein>
    <submittedName>
        <fullName evidence="6">Uncharacterized protein</fullName>
    </submittedName>
</protein>